<evidence type="ECO:0000313" key="2">
    <source>
        <dbReference type="EMBL" id="GFO05710.1"/>
    </source>
</evidence>
<reference evidence="2 3" key="1">
    <citation type="journal article" date="2021" name="Elife">
        <title>Chloroplast acquisition without the gene transfer in kleptoplastic sea slugs, Plakobranchus ocellatus.</title>
        <authorList>
            <person name="Maeda T."/>
            <person name="Takahashi S."/>
            <person name="Yoshida T."/>
            <person name="Shimamura S."/>
            <person name="Takaki Y."/>
            <person name="Nagai Y."/>
            <person name="Toyoda A."/>
            <person name="Suzuki Y."/>
            <person name="Arimoto A."/>
            <person name="Ishii H."/>
            <person name="Satoh N."/>
            <person name="Nishiyama T."/>
            <person name="Hasebe M."/>
            <person name="Maruyama T."/>
            <person name="Minagawa J."/>
            <person name="Obokata J."/>
            <person name="Shigenobu S."/>
        </authorList>
    </citation>
    <scope>NUCLEOTIDE SEQUENCE [LARGE SCALE GENOMIC DNA]</scope>
</reference>
<feature type="region of interest" description="Disordered" evidence="1">
    <location>
        <begin position="1"/>
        <end position="20"/>
    </location>
</feature>
<accession>A0AAV4AC08</accession>
<sequence length="88" mass="9630">MEMYGDDDGVGVGSGDCGDDDVMVMDRSETNERFINIQTVVMAWELKGKETGRYGKSLMVACAPLGTERQRDKTVWNISDDGLCSTGN</sequence>
<dbReference type="AlphaFoldDB" id="A0AAV4AC08"/>
<evidence type="ECO:0000313" key="3">
    <source>
        <dbReference type="Proteomes" id="UP000735302"/>
    </source>
</evidence>
<dbReference type="EMBL" id="BLXT01003751">
    <property type="protein sequence ID" value="GFO05710.1"/>
    <property type="molecule type" value="Genomic_DNA"/>
</dbReference>
<comment type="caution">
    <text evidence="2">The sequence shown here is derived from an EMBL/GenBank/DDBJ whole genome shotgun (WGS) entry which is preliminary data.</text>
</comment>
<gene>
    <name evidence="2" type="ORF">PoB_003221500</name>
</gene>
<proteinExistence type="predicted"/>
<evidence type="ECO:0000256" key="1">
    <source>
        <dbReference type="SAM" id="MobiDB-lite"/>
    </source>
</evidence>
<organism evidence="2 3">
    <name type="scientific">Plakobranchus ocellatus</name>
    <dbReference type="NCBI Taxonomy" id="259542"/>
    <lineage>
        <taxon>Eukaryota</taxon>
        <taxon>Metazoa</taxon>
        <taxon>Spiralia</taxon>
        <taxon>Lophotrochozoa</taxon>
        <taxon>Mollusca</taxon>
        <taxon>Gastropoda</taxon>
        <taxon>Heterobranchia</taxon>
        <taxon>Euthyneura</taxon>
        <taxon>Panpulmonata</taxon>
        <taxon>Sacoglossa</taxon>
        <taxon>Placobranchoidea</taxon>
        <taxon>Plakobranchidae</taxon>
        <taxon>Plakobranchus</taxon>
    </lineage>
</organism>
<keyword evidence="3" id="KW-1185">Reference proteome</keyword>
<name>A0AAV4AC08_9GAST</name>
<protein>
    <submittedName>
        <fullName evidence="2">Uncharacterized protein</fullName>
    </submittedName>
</protein>
<dbReference type="Proteomes" id="UP000735302">
    <property type="component" value="Unassembled WGS sequence"/>
</dbReference>